<dbReference type="Pfam" id="PF00496">
    <property type="entry name" value="SBP_bac_5"/>
    <property type="match status" value="1"/>
</dbReference>
<protein>
    <submittedName>
        <fullName evidence="8">Peptide ABC transporter substrate-binding protein</fullName>
    </submittedName>
</protein>
<comment type="subcellular location">
    <subcellularLocation>
        <location evidence="1">Cell membrane</location>
        <topology evidence="1">Lipid-anchor</topology>
    </subcellularLocation>
</comment>
<keyword evidence="3" id="KW-0813">Transport</keyword>
<name>A0A7X0WEF1_9LIST</name>
<proteinExistence type="inferred from homology"/>
<dbReference type="FunFam" id="3.10.105.10:FF:000001">
    <property type="entry name" value="Oligopeptide ABC transporter, oligopeptide-binding protein"/>
    <property type="match status" value="1"/>
</dbReference>
<gene>
    <name evidence="8" type="ORF">HB759_02035</name>
</gene>
<keyword evidence="4 6" id="KW-0732">Signal</keyword>
<dbReference type="EMBL" id="JAAROL010000001">
    <property type="protein sequence ID" value="MBC1330719.1"/>
    <property type="molecule type" value="Genomic_DNA"/>
</dbReference>
<keyword evidence="5" id="KW-0653">Protein transport</keyword>
<dbReference type="FunFam" id="3.90.76.10:FF:000001">
    <property type="entry name" value="Oligopeptide ABC transporter substrate-binding protein"/>
    <property type="match status" value="1"/>
</dbReference>
<dbReference type="PANTHER" id="PTHR30290">
    <property type="entry name" value="PERIPLASMIC BINDING COMPONENT OF ABC TRANSPORTER"/>
    <property type="match status" value="1"/>
</dbReference>
<dbReference type="PROSITE" id="PS01040">
    <property type="entry name" value="SBP_BACTERIAL_5"/>
    <property type="match status" value="1"/>
</dbReference>
<dbReference type="SUPFAM" id="SSF53850">
    <property type="entry name" value="Periplasmic binding protein-like II"/>
    <property type="match status" value="1"/>
</dbReference>
<comment type="similarity">
    <text evidence="2">Belongs to the bacterial solute-binding protein 5 family.</text>
</comment>
<evidence type="ECO:0000256" key="2">
    <source>
        <dbReference type="ARBA" id="ARBA00005695"/>
    </source>
</evidence>
<dbReference type="GO" id="GO:0015833">
    <property type="term" value="P:peptide transport"/>
    <property type="evidence" value="ECO:0007669"/>
    <property type="project" value="UniProtKB-KW"/>
</dbReference>
<feature type="domain" description="Solute-binding protein family 5" evidence="7">
    <location>
        <begin position="79"/>
        <end position="468"/>
    </location>
</feature>
<evidence type="ECO:0000313" key="8">
    <source>
        <dbReference type="EMBL" id="MBC1330719.1"/>
    </source>
</evidence>
<dbReference type="InterPro" id="IPR000914">
    <property type="entry name" value="SBP_5_dom"/>
</dbReference>
<dbReference type="GO" id="GO:0030288">
    <property type="term" value="C:outer membrane-bounded periplasmic space"/>
    <property type="evidence" value="ECO:0007669"/>
    <property type="project" value="UniProtKB-ARBA"/>
</dbReference>
<feature type="signal peptide" evidence="6">
    <location>
        <begin position="1"/>
        <end position="22"/>
    </location>
</feature>
<dbReference type="Gene3D" id="3.40.190.10">
    <property type="entry name" value="Periplasmic binding protein-like II"/>
    <property type="match status" value="1"/>
</dbReference>
<evidence type="ECO:0000259" key="7">
    <source>
        <dbReference type="Pfam" id="PF00496"/>
    </source>
</evidence>
<dbReference type="GO" id="GO:1904680">
    <property type="term" value="F:peptide transmembrane transporter activity"/>
    <property type="evidence" value="ECO:0007669"/>
    <property type="project" value="TreeGrafter"/>
</dbReference>
<dbReference type="InterPro" id="IPR039424">
    <property type="entry name" value="SBP_5"/>
</dbReference>
<evidence type="ECO:0000313" key="9">
    <source>
        <dbReference type="Proteomes" id="UP000532866"/>
    </source>
</evidence>
<dbReference type="Gene3D" id="3.90.76.10">
    <property type="entry name" value="Dipeptide-binding Protein, Domain 1"/>
    <property type="match status" value="1"/>
</dbReference>
<evidence type="ECO:0000256" key="1">
    <source>
        <dbReference type="ARBA" id="ARBA00004193"/>
    </source>
</evidence>
<feature type="chain" id="PRO_5038513104" evidence="6">
    <location>
        <begin position="23"/>
        <end position="550"/>
    </location>
</feature>
<keyword evidence="5" id="KW-0571">Peptide transport</keyword>
<evidence type="ECO:0000256" key="3">
    <source>
        <dbReference type="ARBA" id="ARBA00022448"/>
    </source>
</evidence>
<dbReference type="InterPro" id="IPR030678">
    <property type="entry name" value="Peptide/Ni-bd"/>
</dbReference>
<sequence>MKKRYKLGTILLASALILSACGGGGKDTASEASDKQVLRVIESTEIPLMDTTLATDGVSFTAMNQVFEGLYTLDKNDQIIPAAATAMPKISEDQKTYTIQIRDNAKWSDGSELTANDFIYAWRKVVDPTSGAQYSFLYRDIVQNASEILDGKKNPTELGVKSLDDKTLQINLTQAVPYFNSLLTFGPFYPQKESYVKKEGKDFAKDSDHMIYNGPFTMKDWSGTSKSWKFEKNDDYWDKDNVKLDRIDVQVAKEPGAAVNLYNTGKVDRAPLTGDYASQYKDNKEFVAEPDSYVYWLKFNQKRDGKATDVANLYLRKAIAQAINKEALADTVIANGATPINGEIPRGFAQNPDTGKDFREDSGDHLTYDVKAAQANFAKAQQQLGKNDITLEIVGDDQEFAKKTLEFIQSELQTNLKGLTITLKTVPYKNRLALDQAQDYTVQLSRWAPAYKDPMTYIASWETGNNYNNMGYSNPAYDKLTKDITTTLATNPEARWQAMLQTEKVLLDDDAAIAPLYQNATAVLEKPYVKGVVKHLFGAPYSFRWAYINK</sequence>
<comment type="caution">
    <text evidence="8">The sequence shown here is derived from an EMBL/GenBank/DDBJ whole genome shotgun (WGS) entry which is preliminary data.</text>
</comment>
<evidence type="ECO:0000256" key="6">
    <source>
        <dbReference type="SAM" id="SignalP"/>
    </source>
</evidence>
<evidence type="ECO:0000256" key="4">
    <source>
        <dbReference type="ARBA" id="ARBA00022729"/>
    </source>
</evidence>
<reference evidence="8 9" key="1">
    <citation type="submission" date="2020-03" db="EMBL/GenBank/DDBJ databases">
        <title>Soil Listeria distribution.</title>
        <authorList>
            <person name="Liao J."/>
            <person name="Wiedmann M."/>
        </authorList>
    </citation>
    <scope>NUCLEOTIDE SEQUENCE [LARGE SCALE GENOMIC DNA]</scope>
    <source>
        <strain evidence="8 9">FSL L7-1833</strain>
    </source>
</reference>
<dbReference type="CDD" id="cd08504">
    <property type="entry name" value="PBP2_OppA"/>
    <property type="match status" value="1"/>
</dbReference>
<dbReference type="Gene3D" id="3.10.105.10">
    <property type="entry name" value="Dipeptide-binding Protein, Domain 3"/>
    <property type="match status" value="1"/>
</dbReference>
<dbReference type="Proteomes" id="UP000532866">
    <property type="component" value="Unassembled WGS sequence"/>
</dbReference>
<evidence type="ECO:0000256" key="5">
    <source>
        <dbReference type="ARBA" id="ARBA00022856"/>
    </source>
</evidence>
<dbReference type="PROSITE" id="PS51257">
    <property type="entry name" value="PROKAR_LIPOPROTEIN"/>
    <property type="match status" value="1"/>
</dbReference>
<dbReference type="AlphaFoldDB" id="A0A7X0WEF1"/>
<accession>A0A7X0WEF1</accession>
<dbReference type="RefSeq" id="WP_185369621.1">
    <property type="nucleotide sequence ID" value="NZ_JAARNB010000001.1"/>
</dbReference>
<dbReference type="PANTHER" id="PTHR30290:SF10">
    <property type="entry name" value="PERIPLASMIC OLIGOPEPTIDE-BINDING PROTEIN-RELATED"/>
    <property type="match status" value="1"/>
</dbReference>
<dbReference type="GO" id="GO:0043190">
    <property type="term" value="C:ATP-binding cassette (ABC) transporter complex"/>
    <property type="evidence" value="ECO:0007669"/>
    <property type="project" value="InterPro"/>
</dbReference>
<dbReference type="PIRSF" id="PIRSF002741">
    <property type="entry name" value="MppA"/>
    <property type="match status" value="1"/>
</dbReference>
<dbReference type="InterPro" id="IPR023765">
    <property type="entry name" value="SBP_5_CS"/>
</dbReference>
<organism evidence="8 9">
    <name type="scientific">Listeria booriae</name>
    <dbReference type="NCBI Taxonomy" id="1552123"/>
    <lineage>
        <taxon>Bacteria</taxon>
        <taxon>Bacillati</taxon>
        <taxon>Bacillota</taxon>
        <taxon>Bacilli</taxon>
        <taxon>Bacillales</taxon>
        <taxon>Listeriaceae</taxon>
        <taxon>Listeria</taxon>
    </lineage>
</organism>